<evidence type="ECO:0000313" key="1">
    <source>
        <dbReference type="EMBL" id="KAJ1193542.1"/>
    </source>
</evidence>
<gene>
    <name evidence="1" type="ORF">NDU88_002839</name>
</gene>
<reference evidence="1" key="1">
    <citation type="journal article" date="2022" name="bioRxiv">
        <title>Sequencing and chromosome-scale assembly of the giantPleurodeles waltlgenome.</title>
        <authorList>
            <person name="Brown T."/>
            <person name="Elewa A."/>
            <person name="Iarovenko S."/>
            <person name="Subramanian E."/>
            <person name="Araus A.J."/>
            <person name="Petzold A."/>
            <person name="Susuki M."/>
            <person name="Suzuki K.-i.T."/>
            <person name="Hayashi T."/>
            <person name="Toyoda A."/>
            <person name="Oliveira C."/>
            <person name="Osipova E."/>
            <person name="Leigh N.D."/>
            <person name="Simon A."/>
            <person name="Yun M.H."/>
        </authorList>
    </citation>
    <scope>NUCLEOTIDE SEQUENCE</scope>
    <source>
        <strain evidence="1">20211129_DDA</strain>
        <tissue evidence="1">Liver</tissue>
    </source>
</reference>
<name>A0AAV7UYE3_PLEWA</name>
<dbReference type="Proteomes" id="UP001066276">
    <property type="component" value="Chromosome 2_2"/>
</dbReference>
<sequence>MPALTRPRSLMSPGPGNHCTDASLLVVRATSDADLAAARTAPLGCRSRVGRQPATGTLSFFSLLKWGRECNIPSKGKRACILIQ</sequence>
<organism evidence="1 2">
    <name type="scientific">Pleurodeles waltl</name>
    <name type="common">Iberian ribbed newt</name>
    <dbReference type="NCBI Taxonomy" id="8319"/>
    <lineage>
        <taxon>Eukaryota</taxon>
        <taxon>Metazoa</taxon>
        <taxon>Chordata</taxon>
        <taxon>Craniata</taxon>
        <taxon>Vertebrata</taxon>
        <taxon>Euteleostomi</taxon>
        <taxon>Amphibia</taxon>
        <taxon>Batrachia</taxon>
        <taxon>Caudata</taxon>
        <taxon>Salamandroidea</taxon>
        <taxon>Salamandridae</taxon>
        <taxon>Pleurodelinae</taxon>
        <taxon>Pleurodeles</taxon>
    </lineage>
</organism>
<comment type="caution">
    <text evidence="1">The sequence shown here is derived from an EMBL/GenBank/DDBJ whole genome shotgun (WGS) entry which is preliminary data.</text>
</comment>
<proteinExistence type="predicted"/>
<dbReference type="AlphaFoldDB" id="A0AAV7UYE3"/>
<keyword evidence="2" id="KW-1185">Reference proteome</keyword>
<accession>A0AAV7UYE3</accession>
<evidence type="ECO:0000313" key="2">
    <source>
        <dbReference type="Proteomes" id="UP001066276"/>
    </source>
</evidence>
<protein>
    <submittedName>
        <fullName evidence="1">Uncharacterized protein</fullName>
    </submittedName>
</protein>
<dbReference type="EMBL" id="JANPWB010000004">
    <property type="protein sequence ID" value="KAJ1193542.1"/>
    <property type="molecule type" value="Genomic_DNA"/>
</dbReference>